<feature type="transmembrane region" description="Helical" evidence="1">
    <location>
        <begin position="349"/>
        <end position="367"/>
    </location>
</feature>
<organism evidence="2 3">
    <name type="scientific">Duncaniella muris</name>
    <dbReference type="NCBI Taxonomy" id="2094150"/>
    <lineage>
        <taxon>Bacteria</taxon>
        <taxon>Pseudomonadati</taxon>
        <taxon>Bacteroidota</taxon>
        <taxon>Bacteroidia</taxon>
        <taxon>Bacteroidales</taxon>
        <taxon>Muribaculaceae</taxon>
        <taxon>Duncaniella</taxon>
    </lineage>
</organism>
<keyword evidence="1" id="KW-0472">Membrane</keyword>
<dbReference type="Proteomes" id="UP000244905">
    <property type="component" value="Unassembled WGS sequence"/>
</dbReference>
<reference evidence="3" key="1">
    <citation type="submission" date="2018-02" db="EMBL/GenBank/DDBJ databases">
        <authorList>
            <person name="Clavel T."/>
            <person name="Strowig T."/>
        </authorList>
    </citation>
    <scope>NUCLEOTIDE SEQUENCE [LARGE SCALE GENOMIC DNA]</scope>
    <source>
        <strain evidence="3">DSM 103720</strain>
    </source>
</reference>
<feature type="transmembrane region" description="Helical" evidence="1">
    <location>
        <begin position="270"/>
        <end position="286"/>
    </location>
</feature>
<dbReference type="RefSeq" id="WP_107032801.1">
    <property type="nucleotide sequence ID" value="NZ_CAOLYA010000027.1"/>
</dbReference>
<dbReference type="EMBL" id="PUEC01000022">
    <property type="protein sequence ID" value="PWB01377.1"/>
    <property type="molecule type" value="Genomic_DNA"/>
</dbReference>
<protein>
    <submittedName>
        <fullName evidence="2">EpsG family protein</fullName>
    </submittedName>
</protein>
<evidence type="ECO:0000313" key="2">
    <source>
        <dbReference type="EMBL" id="PWB01377.1"/>
    </source>
</evidence>
<dbReference type="GeneID" id="82526668"/>
<proteinExistence type="predicted"/>
<feature type="transmembrane region" description="Helical" evidence="1">
    <location>
        <begin position="6"/>
        <end position="27"/>
    </location>
</feature>
<feature type="transmembrane region" description="Helical" evidence="1">
    <location>
        <begin position="293"/>
        <end position="314"/>
    </location>
</feature>
<dbReference type="InterPro" id="IPR049458">
    <property type="entry name" value="EpsG-like"/>
</dbReference>
<keyword evidence="3" id="KW-1185">Reference proteome</keyword>
<feature type="transmembrane region" description="Helical" evidence="1">
    <location>
        <begin position="140"/>
        <end position="172"/>
    </location>
</feature>
<keyword evidence="1" id="KW-0812">Transmembrane</keyword>
<feature type="transmembrane region" description="Helical" evidence="1">
    <location>
        <begin position="47"/>
        <end position="66"/>
    </location>
</feature>
<sequence>MEASLYEPIYLTLISLLSLVTGMRLIISGGNTLAIGEHNRGNSLGPLILCLILAIWIGLRPVSFLFGDTVNYAMVYNAIEPGNLHDYRISSEWLWDIFTYLCRTAGLSVNVYFMLIDLVYILVSFAAVKKFVPTSPWLGTLFLIGALFFFSFGTNGLRNGVACSIVLLIMAYMLEERYVSAVILSLIALSIHRSSALPLGGAILALTVLKNPRYALYGWITCILLSLIAGNYWTELIADIGFDDRLAQYTDTSDENLSTWGSTSSFRWDFLAYSAIPVIYFFYICSRGLRDGWFNTLATTYLVANSFWVLMIRAAFSNRFAYLSWFLIPVIFVYPLCNMKVWKDQNFVAGMLLIAYVSITVIFLSLIW</sequence>
<feature type="transmembrane region" description="Helical" evidence="1">
    <location>
        <begin position="178"/>
        <end position="207"/>
    </location>
</feature>
<comment type="caution">
    <text evidence="2">The sequence shown here is derived from an EMBL/GenBank/DDBJ whole genome shotgun (WGS) entry which is preliminary data.</text>
</comment>
<gene>
    <name evidence="2" type="ORF">C5O23_09980</name>
</gene>
<feature type="transmembrane region" description="Helical" evidence="1">
    <location>
        <begin position="214"/>
        <end position="233"/>
    </location>
</feature>
<name>A0A2V1ILS0_9BACT</name>
<keyword evidence="1" id="KW-1133">Transmembrane helix</keyword>
<accession>A0A2V1ILS0</accession>
<dbReference type="Pfam" id="PF14897">
    <property type="entry name" value="EpsG"/>
    <property type="match status" value="1"/>
</dbReference>
<evidence type="ECO:0000256" key="1">
    <source>
        <dbReference type="SAM" id="Phobius"/>
    </source>
</evidence>
<evidence type="ECO:0000313" key="3">
    <source>
        <dbReference type="Proteomes" id="UP000244905"/>
    </source>
</evidence>
<dbReference type="AlphaFoldDB" id="A0A2V1ILS0"/>
<feature type="transmembrane region" description="Helical" evidence="1">
    <location>
        <begin position="320"/>
        <end position="337"/>
    </location>
</feature>
<feature type="transmembrane region" description="Helical" evidence="1">
    <location>
        <begin position="109"/>
        <end position="128"/>
    </location>
</feature>